<dbReference type="PANTHER" id="PTHR30126">
    <property type="entry name" value="HTH-TYPE TRANSCRIPTIONAL REGULATOR"/>
    <property type="match status" value="1"/>
</dbReference>
<dbReference type="SUPFAM" id="SSF46785">
    <property type="entry name" value="Winged helix' DNA-binding domain"/>
    <property type="match status" value="1"/>
</dbReference>
<dbReference type="Pfam" id="PF03466">
    <property type="entry name" value="LysR_substrate"/>
    <property type="match status" value="1"/>
</dbReference>
<dbReference type="InterPro" id="IPR036388">
    <property type="entry name" value="WH-like_DNA-bd_sf"/>
</dbReference>
<evidence type="ECO:0000259" key="5">
    <source>
        <dbReference type="PROSITE" id="PS50931"/>
    </source>
</evidence>
<keyword evidence="3" id="KW-0238">DNA-binding</keyword>
<dbReference type="GO" id="GO:0000976">
    <property type="term" value="F:transcription cis-regulatory region binding"/>
    <property type="evidence" value="ECO:0007669"/>
    <property type="project" value="TreeGrafter"/>
</dbReference>
<dbReference type="PRINTS" id="PR00039">
    <property type="entry name" value="HTHLYSR"/>
</dbReference>
<evidence type="ECO:0000313" key="7">
    <source>
        <dbReference type="Proteomes" id="UP000091926"/>
    </source>
</evidence>
<comment type="similarity">
    <text evidence="1">Belongs to the LysR transcriptional regulatory family.</text>
</comment>
<sequence>MDTTWLEDFIAVIREGGFSRAADQRAISQPAFSRRIRCLEDWVGTPLFDRAARTIQLTPAGERLKPFAEEILRQLETGRRDAMSAAQVSTETLLFASTHALSLTFFPPWLRTLEQEAPLMSTIQLTADSMQGCERLMVDGLAQFLLCHHHPAASSRLSPDRFKSVLLGEDVLVPVCAPALASDRALQAGPFLAYSESSGMGRILRAAWEACNRPPLPEPAFSSHLATVLVMMARDARGVAWSPLSLVADDLQSGRLVKLGGPADEVRIEIHLFRPRTRQVGAAERFWQRVMDGTRQN</sequence>
<dbReference type="FunFam" id="1.10.10.10:FF:000001">
    <property type="entry name" value="LysR family transcriptional regulator"/>
    <property type="match status" value="1"/>
</dbReference>
<proteinExistence type="inferred from homology"/>
<name>A0A193GJP1_9BORD</name>
<evidence type="ECO:0000256" key="4">
    <source>
        <dbReference type="ARBA" id="ARBA00023163"/>
    </source>
</evidence>
<keyword evidence="2" id="KW-0805">Transcription regulation</keyword>
<reference evidence="6 7" key="1">
    <citation type="submission" date="2016-06" db="EMBL/GenBank/DDBJ databases">
        <title>Complete genome sequences of Bordetella bronchialis and Bordetella flabilis.</title>
        <authorList>
            <person name="LiPuma J.J."/>
            <person name="Spilker T."/>
        </authorList>
    </citation>
    <scope>NUCLEOTIDE SEQUENCE [LARGE SCALE GENOMIC DNA]</scope>
    <source>
        <strain evidence="6 7">AU10664</strain>
    </source>
</reference>
<dbReference type="KEGG" id="bfz:BAU07_23180"/>
<dbReference type="SUPFAM" id="SSF53850">
    <property type="entry name" value="Periplasmic binding protein-like II"/>
    <property type="match status" value="1"/>
</dbReference>
<dbReference type="RefSeq" id="WP_066663024.1">
    <property type="nucleotide sequence ID" value="NZ_CBCSCL010000027.1"/>
</dbReference>
<dbReference type="InterPro" id="IPR005119">
    <property type="entry name" value="LysR_subst-bd"/>
</dbReference>
<feature type="domain" description="HTH lysR-type" evidence="5">
    <location>
        <begin position="1"/>
        <end position="58"/>
    </location>
</feature>
<dbReference type="PANTHER" id="PTHR30126:SF2">
    <property type="entry name" value="HTH-TYPE TRANSCRIPTIONAL REGULATOR YJIE"/>
    <property type="match status" value="1"/>
</dbReference>
<keyword evidence="4" id="KW-0804">Transcription</keyword>
<evidence type="ECO:0000256" key="2">
    <source>
        <dbReference type="ARBA" id="ARBA00023015"/>
    </source>
</evidence>
<protein>
    <submittedName>
        <fullName evidence="6">LysR family transcriptional regulator</fullName>
    </submittedName>
</protein>
<dbReference type="EMBL" id="CP016172">
    <property type="protein sequence ID" value="ANN79631.1"/>
    <property type="molecule type" value="Genomic_DNA"/>
</dbReference>
<dbReference type="AlphaFoldDB" id="A0A193GJP1"/>
<dbReference type="STRING" id="463014.BAU07_23180"/>
<dbReference type="OrthoDB" id="8715249at2"/>
<gene>
    <name evidence="6" type="ORF">BAU07_23180</name>
</gene>
<dbReference type="GO" id="GO:0003700">
    <property type="term" value="F:DNA-binding transcription factor activity"/>
    <property type="evidence" value="ECO:0007669"/>
    <property type="project" value="InterPro"/>
</dbReference>
<evidence type="ECO:0000313" key="6">
    <source>
        <dbReference type="EMBL" id="ANN79631.1"/>
    </source>
</evidence>
<evidence type="ECO:0000256" key="3">
    <source>
        <dbReference type="ARBA" id="ARBA00023125"/>
    </source>
</evidence>
<dbReference type="InterPro" id="IPR000847">
    <property type="entry name" value="LysR_HTH_N"/>
</dbReference>
<accession>A0A193GJP1</accession>
<organism evidence="6 7">
    <name type="scientific">Bordetella flabilis</name>
    <dbReference type="NCBI Taxonomy" id="463014"/>
    <lineage>
        <taxon>Bacteria</taxon>
        <taxon>Pseudomonadati</taxon>
        <taxon>Pseudomonadota</taxon>
        <taxon>Betaproteobacteria</taxon>
        <taxon>Burkholderiales</taxon>
        <taxon>Alcaligenaceae</taxon>
        <taxon>Bordetella</taxon>
    </lineage>
</organism>
<dbReference type="CDD" id="cd05466">
    <property type="entry name" value="PBP2_LTTR_substrate"/>
    <property type="match status" value="1"/>
</dbReference>
<dbReference type="Proteomes" id="UP000091926">
    <property type="component" value="Chromosome"/>
</dbReference>
<dbReference type="InterPro" id="IPR036390">
    <property type="entry name" value="WH_DNA-bd_sf"/>
</dbReference>
<dbReference type="PROSITE" id="PS50931">
    <property type="entry name" value="HTH_LYSR"/>
    <property type="match status" value="1"/>
</dbReference>
<keyword evidence="7" id="KW-1185">Reference proteome</keyword>
<dbReference type="Gene3D" id="3.40.190.10">
    <property type="entry name" value="Periplasmic binding protein-like II"/>
    <property type="match status" value="2"/>
</dbReference>
<dbReference type="Gene3D" id="1.10.10.10">
    <property type="entry name" value="Winged helix-like DNA-binding domain superfamily/Winged helix DNA-binding domain"/>
    <property type="match status" value="1"/>
</dbReference>
<dbReference type="Pfam" id="PF00126">
    <property type="entry name" value="HTH_1"/>
    <property type="match status" value="1"/>
</dbReference>
<evidence type="ECO:0000256" key="1">
    <source>
        <dbReference type="ARBA" id="ARBA00009437"/>
    </source>
</evidence>